<dbReference type="Proteomes" id="UP000319897">
    <property type="component" value="Unassembled WGS sequence"/>
</dbReference>
<proteinExistence type="predicted"/>
<gene>
    <name evidence="1" type="ORF">FJQ54_10615</name>
</gene>
<accession>A0A501XJK4</accession>
<evidence type="ECO:0000313" key="2">
    <source>
        <dbReference type="Proteomes" id="UP000319897"/>
    </source>
</evidence>
<keyword evidence="2" id="KW-1185">Reference proteome</keyword>
<sequence length="379" mass="40240">MARKFLWVVAILTLLVLLGALIWRLFAPQMMQMAFVPGDSFAESAPPPAPDYALPASWLARPDLPENPALWTPAGYSAAPKPAAAVFFVSPTAFLSRKAWNAPLDDLETNDRLDLFARKQASAFNGVAEVWMPRYRQATFGSFLKPGPDSVQALALAYSDVERAFDAFLAAQPADRPIFIAGHSQGSLHILHLLKSRAAQLKGRLVAVYAVGWPVTLPDDLAAMGLPGCTAAEQAGCVLSWQTWAADGDIPKALEGFTAIPDLNGKPIGARPMLCVNPLTGGHGEAGVERNAGMLAGDELKPRAVGARCDARGLLLISPTPTDAGPFVLPGGNFHAYDYGLFWANVRSDIEARLSAHAAEKLGGTALPAEPDEPADDAA</sequence>
<dbReference type="AlphaFoldDB" id="A0A501XJK4"/>
<dbReference type="InterPro" id="IPR021440">
    <property type="entry name" value="DUF3089"/>
</dbReference>
<organism evidence="1 2">
    <name type="scientific">Sandaracinobacter neustonicus</name>
    <dbReference type="NCBI Taxonomy" id="1715348"/>
    <lineage>
        <taxon>Bacteria</taxon>
        <taxon>Pseudomonadati</taxon>
        <taxon>Pseudomonadota</taxon>
        <taxon>Alphaproteobacteria</taxon>
        <taxon>Sphingomonadales</taxon>
        <taxon>Sphingosinicellaceae</taxon>
        <taxon>Sandaracinobacter</taxon>
    </lineage>
</organism>
<dbReference type="InterPro" id="IPR029058">
    <property type="entry name" value="AB_hydrolase_fold"/>
</dbReference>
<dbReference type="RefSeq" id="WP_140928390.1">
    <property type="nucleotide sequence ID" value="NZ_VFSU01000026.1"/>
</dbReference>
<dbReference type="Pfam" id="PF11288">
    <property type="entry name" value="DUF3089"/>
    <property type="match status" value="1"/>
</dbReference>
<protein>
    <submittedName>
        <fullName evidence="1">DUF3089 domain-containing protein</fullName>
    </submittedName>
</protein>
<evidence type="ECO:0000313" key="1">
    <source>
        <dbReference type="EMBL" id="TPE60454.1"/>
    </source>
</evidence>
<reference evidence="1 2" key="1">
    <citation type="submission" date="2019-06" db="EMBL/GenBank/DDBJ databases">
        <authorList>
            <person name="Lee I."/>
            <person name="Jang G.I."/>
            <person name="Hwang C.Y."/>
        </authorList>
    </citation>
    <scope>NUCLEOTIDE SEQUENCE [LARGE SCALE GENOMIC DNA]</scope>
    <source>
        <strain evidence="1 2">PAMC 28131</strain>
    </source>
</reference>
<dbReference type="OrthoDB" id="9794645at2"/>
<dbReference type="EMBL" id="VFSU01000026">
    <property type="protein sequence ID" value="TPE60454.1"/>
    <property type="molecule type" value="Genomic_DNA"/>
</dbReference>
<dbReference type="Gene3D" id="3.40.50.1820">
    <property type="entry name" value="alpha/beta hydrolase"/>
    <property type="match status" value="1"/>
</dbReference>
<name>A0A501XJK4_9SPHN</name>
<comment type="caution">
    <text evidence="1">The sequence shown here is derived from an EMBL/GenBank/DDBJ whole genome shotgun (WGS) entry which is preliminary data.</text>
</comment>
<dbReference type="SUPFAM" id="SSF53474">
    <property type="entry name" value="alpha/beta-Hydrolases"/>
    <property type="match status" value="1"/>
</dbReference>